<protein>
    <submittedName>
        <fullName evidence="2">PWWP domain-containing protein</fullName>
    </submittedName>
</protein>
<feature type="region of interest" description="Disordered" evidence="1">
    <location>
        <begin position="1"/>
        <end position="28"/>
    </location>
</feature>
<feature type="compositionally biased region" description="Acidic residues" evidence="1">
    <location>
        <begin position="166"/>
        <end position="177"/>
    </location>
</feature>
<evidence type="ECO:0000313" key="2">
    <source>
        <dbReference type="EMBL" id="KAF7368129.1"/>
    </source>
</evidence>
<feature type="compositionally biased region" description="Basic and acidic residues" evidence="1">
    <location>
        <begin position="19"/>
        <end position="28"/>
    </location>
</feature>
<dbReference type="EMBL" id="JACAZH010000005">
    <property type="protein sequence ID" value="KAF7368129.1"/>
    <property type="molecule type" value="Genomic_DNA"/>
</dbReference>
<feature type="compositionally biased region" description="Basic and acidic residues" evidence="1">
    <location>
        <begin position="180"/>
        <end position="198"/>
    </location>
</feature>
<feature type="region of interest" description="Disordered" evidence="1">
    <location>
        <begin position="113"/>
        <end position="210"/>
    </location>
</feature>
<sequence length="361" mass="40445">MNSGKSTSKPKTVSPRIATDPKDAIQRERDRWRQRKRLVMDFAAKMAKLHLEKYRHLKVLVQANASERMVYCSRNLYADMVRGAQEQEQARGFRPLRGNKNDQGRGNVRQIGENAEAESTANVQAVNPNTGSGMRRKRTREQERTAVTESEPATVQIISKAGLENGDGECEGADEADAGAYERDESANEKGSESEERPRKKRKTDVPADEVEVEVDATLTRANTQMETAADPEAQKVHKWRQKLQKTFLGNSTHKPQATAEVMPAVDALFKALEEYGDMKAEYLNFSKIGKVLRHINRLDASKVPRDDEYHFRERAQALVDKWDEILNATPATVKATDPKEGTEAAMNVNGNGMDITMDGT</sequence>
<gene>
    <name evidence="2" type="ORF">MSAN_00879200</name>
</gene>
<dbReference type="AlphaFoldDB" id="A0A8H6YZG0"/>
<reference evidence="2" key="1">
    <citation type="submission" date="2020-05" db="EMBL/GenBank/DDBJ databases">
        <title>Mycena genomes resolve the evolution of fungal bioluminescence.</title>
        <authorList>
            <person name="Tsai I.J."/>
        </authorList>
    </citation>
    <scope>NUCLEOTIDE SEQUENCE</scope>
    <source>
        <strain evidence="2">160909Yilan</strain>
    </source>
</reference>
<name>A0A8H6YZG0_9AGAR</name>
<accession>A0A8H6YZG0</accession>
<dbReference type="Gene3D" id="1.20.930.10">
    <property type="entry name" value="Conserved domain common to transcription factors TFIIS, elongin A, CRSP70"/>
    <property type="match status" value="1"/>
</dbReference>
<organism evidence="2 3">
    <name type="scientific">Mycena sanguinolenta</name>
    <dbReference type="NCBI Taxonomy" id="230812"/>
    <lineage>
        <taxon>Eukaryota</taxon>
        <taxon>Fungi</taxon>
        <taxon>Dikarya</taxon>
        <taxon>Basidiomycota</taxon>
        <taxon>Agaricomycotina</taxon>
        <taxon>Agaricomycetes</taxon>
        <taxon>Agaricomycetidae</taxon>
        <taxon>Agaricales</taxon>
        <taxon>Marasmiineae</taxon>
        <taxon>Mycenaceae</taxon>
        <taxon>Mycena</taxon>
    </lineage>
</organism>
<feature type="compositionally biased region" description="Polar residues" evidence="1">
    <location>
        <begin position="147"/>
        <end position="157"/>
    </location>
</feature>
<evidence type="ECO:0000256" key="1">
    <source>
        <dbReference type="SAM" id="MobiDB-lite"/>
    </source>
</evidence>
<feature type="compositionally biased region" description="Polar residues" evidence="1">
    <location>
        <begin position="1"/>
        <end position="11"/>
    </location>
</feature>
<dbReference type="InterPro" id="IPR035441">
    <property type="entry name" value="TFIIS/LEDGF_dom_sf"/>
</dbReference>
<feature type="compositionally biased region" description="Polar residues" evidence="1">
    <location>
        <begin position="117"/>
        <end position="132"/>
    </location>
</feature>
<keyword evidence="3" id="KW-1185">Reference proteome</keyword>
<comment type="caution">
    <text evidence="2">The sequence shown here is derived from an EMBL/GenBank/DDBJ whole genome shotgun (WGS) entry which is preliminary data.</text>
</comment>
<dbReference type="Proteomes" id="UP000623467">
    <property type="component" value="Unassembled WGS sequence"/>
</dbReference>
<dbReference type="OrthoDB" id="62853at2759"/>
<evidence type="ECO:0000313" key="3">
    <source>
        <dbReference type="Proteomes" id="UP000623467"/>
    </source>
</evidence>
<proteinExistence type="predicted"/>